<evidence type="ECO:0000313" key="4">
    <source>
        <dbReference type="Proteomes" id="UP000199649"/>
    </source>
</evidence>
<dbReference type="RefSeq" id="WP_092667123.1">
    <property type="nucleotide sequence ID" value="NZ_LT629734.1"/>
</dbReference>
<evidence type="ECO:0000256" key="1">
    <source>
        <dbReference type="SAM" id="Phobius"/>
    </source>
</evidence>
<keyword evidence="4" id="KW-1185">Reference proteome</keyword>
<reference evidence="4" key="1">
    <citation type="submission" date="2016-10" db="EMBL/GenBank/DDBJ databases">
        <authorList>
            <person name="Varghese N."/>
            <person name="Submissions S."/>
        </authorList>
    </citation>
    <scope>NUCLEOTIDE SEQUENCE [LARGE SCALE GENOMIC DNA]</scope>
    <source>
        <strain evidence="4">DSM 22965</strain>
    </source>
</reference>
<name>A0A1H1S3G1_9MICO</name>
<evidence type="ECO:0000313" key="3">
    <source>
        <dbReference type="EMBL" id="SDS42630.1"/>
    </source>
</evidence>
<dbReference type="STRING" id="684552.SAMN04489719_2293"/>
<dbReference type="OrthoDB" id="5190946at2"/>
<evidence type="ECO:0000259" key="2">
    <source>
        <dbReference type="Pfam" id="PF07811"/>
    </source>
</evidence>
<organism evidence="3 4">
    <name type="scientific">Agrococcus carbonis</name>
    <dbReference type="NCBI Taxonomy" id="684552"/>
    <lineage>
        <taxon>Bacteria</taxon>
        <taxon>Bacillati</taxon>
        <taxon>Actinomycetota</taxon>
        <taxon>Actinomycetes</taxon>
        <taxon>Micrococcales</taxon>
        <taxon>Microbacteriaceae</taxon>
        <taxon>Agrococcus</taxon>
    </lineage>
</organism>
<keyword evidence="1" id="KW-1133">Transmembrane helix</keyword>
<accession>A0A1H1S3G1</accession>
<sequence length="129" mass="13170">MSTNPRDRGAAAVEFALVLPILLLLTFGIISFGYAFHVQTLLDNAARDAVRVYVLSDGTPTQAMTAARDRAAASVAGTAAQGAVLQPIAACSAGGNVRAVVTRTNVPLFGGVFGTSLTLEGSGTMRCNG</sequence>
<dbReference type="Pfam" id="PF07811">
    <property type="entry name" value="TadE"/>
    <property type="match status" value="1"/>
</dbReference>
<keyword evidence="1" id="KW-0812">Transmembrane</keyword>
<dbReference type="EMBL" id="LT629734">
    <property type="protein sequence ID" value="SDS42630.1"/>
    <property type="molecule type" value="Genomic_DNA"/>
</dbReference>
<dbReference type="Proteomes" id="UP000199649">
    <property type="component" value="Chromosome I"/>
</dbReference>
<dbReference type="AlphaFoldDB" id="A0A1H1S3G1"/>
<proteinExistence type="predicted"/>
<protein>
    <submittedName>
        <fullName evidence="3">TadE-like protein</fullName>
    </submittedName>
</protein>
<feature type="transmembrane region" description="Helical" evidence="1">
    <location>
        <begin position="12"/>
        <end position="36"/>
    </location>
</feature>
<feature type="domain" description="TadE-like" evidence="2">
    <location>
        <begin position="9"/>
        <end position="51"/>
    </location>
</feature>
<dbReference type="InterPro" id="IPR012495">
    <property type="entry name" value="TadE-like_dom"/>
</dbReference>
<gene>
    <name evidence="3" type="ORF">SAMN04489719_2293</name>
</gene>
<keyword evidence="1" id="KW-0472">Membrane</keyword>